<feature type="region of interest" description="Disordered" evidence="1">
    <location>
        <begin position="244"/>
        <end position="307"/>
    </location>
</feature>
<reference evidence="2" key="1">
    <citation type="submission" date="2021-12" db="EMBL/GenBank/DDBJ databases">
        <title>Discovery of the Pendulisporaceae a myxobacterial family with distinct sporulation behavior and unique specialized metabolism.</title>
        <authorList>
            <person name="Garcia R."/>
            <person name="Popoff A."/>
            <person name="Bader C.D."/>
            <person name="Loehr J."/>
            <person name="Walesch S."/>
            <person name="Walt C."/>
            <person name="Boldt J."/>
            <person name="Bunk B."/>
            <person name="Haeckl F.J.F.P.J."/>
            <person name="Gunesch A.P."/>
            <person name="Birkelbach J."/>
            <person name="Nuebel U."/>
            <person name="Pietschmann T."/>
            <person name="Bach T."/>
            <person name="Mueller R."/>
        </authorList>
    </citation>
    <scope>NUCLEOTIDE SEQUENCE</scope>
    <source>
        <strain evidence="2">MSr11367</strain>
    </source>
</reference>
<gene>
    <name evidence="2" type="ORF">LVJ94_37195</name>
</gene>
<evidence type="ECO:0000256" key="1">
    <source>
        <dbReference type="SAM" id="MobiDB-lite"/>
    </source>
</evidence>
<sequence>MNIALRERYEELQTLLAEATGKDVRARYRIGRLIADVKGSEQRYGARAVKNLAAALGRDEATLYRFALVAEAWTASELETLLARKTPHGEPLSFSHLVELAQMSNKSERTEMLEYALAYGVSVRELIDAIADTGEGRGDSATDVPPSIDSLLRRVASTCNAVQRKIEISERLLSQLDSGATGRTEAKSGLALDELLARAVLSQRAILEASARSIEKLERARRRLTPASPDSVVVLSAAGTKAARSMSAEDWRQTEATKVAAPARRLRSGKKAPALPAAPTPPASQTSLRPPSRSGGRTPRLLAGFVR</sequence>
<name>A0ABZ2KVF7_9BACT</name>
<keyword evidence="3" id="KW-1185">Reference proteome</keyword>
<dbReference type="RefSeq" id="WP_394832168.1">
    <property type="nucleotide sequence ID" value="NZ_CP089929.1"/>
</dbReference>
<proteinExistence type="predicted"/>
<accession>A0ABZ2KVF7</accession>
<dbReference type="EMBL" id="CP089983">
    <property type="protein sequence ID" value="WXB02540.1"/>
    <property type="molecule type" value="Genomic_DNA"/>
</dbReference>
<feature type="compositionally biased region" description="Low complexity" evidence="1">
    <location>
        <begin position="286"/>
        <end position="301"/>
    </location>
</feature>
<evidence type="ECO:0000313" key="2">
    <source>
        <dbReference type="EMBL" id="WXB02540.1"/>
    </source>
</evidence>
<organism evidence="2 3">
    <name type="scientific">Pendulispora rubella</name>
    <dbReference type="NCBI Taxonomy" id="2741070"/>
    <lineage>
        <taxon>Bacteria</taxon>
        <taxon>Pseudomonadati</taxon>
        <taxon>Myxococcota</taxon>
        <taxon>Myxococcia</taxon>
        <taxon>Myxococcales</taxon>
        <taxon>Sorangiineae</taxon>
        <taxon>Pendulisporaceae</taxon>
        <taxon>Pendulispora</taxon>
    </lineage>
</organism>
<protein>
    <submittedName>
        <fullName evidence="2">Uncharacterized protein</fullName>
    </submittedName>
</protein>
<dbReference type="Proteomes" id="UP001374803">
    <property type="component" value="Chromosome"/>
</dbReference>
<evidence type="ECO:0000313" key="3">
    <source>
        <dbReference type="Proteomes" id="UP001374803"/>
    </source>
</evidence>